<keyword evidence="3" id="KW-0520">NAD</keyword>
<protein>
    <submittedName>
        <fullName evidence="7">N-succinylglutamate 5-semialdehyde dehydrogenase</fullName>
        <ecNumber evidence="7">1.2.1.71</ecNumber>
    </submittedName>
</protein>
<dbReference type="InterPro" id="IPR016160">
    <property type="entry name" value="Ald_DH_CS_CYS"/>
</dbReference>
<gene>
    <name evidence="7" type="primary">astD</name>
    <name evidence="7" type="ORF">ELAC_1046</name>
</gene>
<evidence type="ECO:0000256" key="5">
    <source>
        <dbReference type="RuleBase" id="RU003345"/>
    </source>
</evidence>
<dbReference type="InterPro" id="IPR015590">
    <property type="entry name" value="Aldehyde_DH_dom"/>
</dbReference>
<evidence type="ECO:0000256" key="1">
    <source>
        <dbReference type="ARBA" id="ARBA00022503"/>
    </source>
</evidence>
<keyword evidence="1" id="KW-0056">Arginine metabolism</keyword>
<keyword evidence="2 5" id="KW-0560">Oxidoreductase</keyword>
<organism evidence="7 8">
    <name type="scientific">Estrella lausannensis</name>
    <dbReference type="NCBI Taxonomy" id="483423"/>
    <lineage>
        <taxon>Bacteria</taxon>
        <taxon>Pseudomonadati</taxon>
        <taxon>Chlamydiota</taxon>
        <taxon>Chlamydiia</taxon>
        <taxon>Parachlamydiales</taxon>
        <taxon>Candidatus Criblamydiaceae</taxon>
        <taxon>Estrella</taxon>
    </lineage>
</organism>
<dbReference type="FunFam" id="3.40.605.10:FF:000010">
    <property type="entry name" value="N-succinylglutamate 5-semialdehyde dehydrogenase"/>
    <property type="match status" value="1"/>
</dbReference>
<dbReference type="InterPro" id="IPR016162">
    <property type="entry name" value="Ald_DH_N"/>
</dbReference>
<dbReference type="NCBIfam" id="NF006992">
    <property type="entry name" value="PRK09457.1"/>
    <property type="match status" value="1"/>
</dbReference>
<dbReference type="InterPro" id="IPR016163">
    <property type="entry name" value="Ald_DH_C"/>
</dbReference>
<sequence>MKNDLNTLWIDGIWMQGDGPPLRTSSPVDGQSLYEKNEASAQQVASAARSAKAAFDNYRTTTLEERMRLIHLFKEALIANRETMASTISTETGKPLWEALQETDSMIDKVSISKSAFRKRCRVEESYQGTNPVRIHYKPVGALAVLGPFNFPGHLPNGHIIPALLAGNTVVFKPSEKTPLTGELYARLMQQAGFPPGVFNMVQGGKEAGKALATSSELDGLLFTGSRDTGKALSKLFGAFPEKLLALEMGGNNPLVIDEIEDLNFACYIAIQSAFISAGQRCSCARRLILIDSPFATKFLSQFIESTKRLQIGSPLSSPEPFMGPLISPDAMHHLFNTQEELLQRGAISLLRSGRVGDRGNFVSPGVIDCTGLQSIPDEEVFGPFLKVIRVKDFDQAVEEAEKTRYGLTASLVSSSRHRYEFFQKKVRAGIVNWNAPSTGASSKGPFGGLKDSGNHRASAFFAADYCSSPVASIETAEVKMPAKLPPGMAL</sequence>
<evidence type="ECO:0000256" key="4">
    <source>
        <dbReference type="PROSITE-ProRule" id="PRU10007"/>
    </source>
</evidence>
<proteinExistence type="inferred from homology"/>
<dbReference type="InterPro" id="IPR016161">
    <property type="entry name" value="Ald_DH/histidinol_DH"/>
</dbReference>
<dbReference type="RefSeq" id="WP_158227815.1">
    <property type="nucleotide sequence ID" value="NZ_CWGJ01000012.1"/>
</dbReference>
<dbReference type="NCBIfam" id="TIGR03240">
    <property type="entry name" value="arg_catab_astD"/>
    <property type="match status" value="1"/>
</dbReference>
<evidence type="ECO:0000313" key="7">
    <source>
        <dbReference type="EMBL" id="CRX38391.1"/>
    </source>
</evidence>
<accession>A0A0H5DPC6</accession>
<evidence type="ECO:0000256" key="2">
    <source>
        <dbReference type="ARBA" id="ARBA00023002"/>
    </source>
</evidence>
<dbReference type="CDD" id="cd07095">
    <property type="entry name" value="ALDH_SGSD_AstD"/>
    <property type="match status" value="1"/>
</dbReference>
<name>A0A0H5DPC6_9BACT</name>
<dbReference type="Pfam" id="PF00171">
    <property type="entry name" value="Aldedh"/>
    <property type="match status" value="1"/>
</dbReference>
<evidence type="ECO:0000259" key="6">
    <source>
        <dbReference type="Pfam" id="PF00171"/>
    </source>
</evidence>
<dbReference type="InterPro" id="IPR017649">
    <property type="entry name" value="SuccinylGlu_semiald_DH_AstD"/>
</dbReference>
<dbReference type="AlphaFoldDB" id="A0A0H5DPC6"/>
<evidence type="ECO:0000256" key="3">
    <source>
        <dbReference type="ARBA" id="ARBA00023027"/>
    </source>
</evidence>
<dbReference type="OrthoDB" id="9762913at2"/>
<dbReference type="EC" id="1.2.1.71" evidence="7"/>
<feature type="domain" description="Aldehyde dehydrogenase" evidence="6">
    <location>
        <begin position="14"/>
        <end position="460"/>
    </location>
</feature>
<dbReference type="GO" id="GO:0006527">
    <property type="term" value="P:L-arginine catabolic process"/>
    <property type="evidence" value="ECO:0007669"/>
    <property type="project" value="InterPro"/>
</dbReference>
<dbReference type="GO" id="GO:0043824">
    <property type="term" value="F:succinylglutamate-semialdehyde dehydrogenase activity"/>
    <property type="evidence" value="ECO:0007669"/>
    <property type="project" value="UniProtKB-EC"/>
</dbReference>
<dbReference type="PANTHER" id="PTHR11699">
    <property type="entry name" value="ALDEHYDE DEHYDROGENASE-RELATED"/>
    <property type="match status" value="1"/>
</dbReference>
<comment type="similarity">
    <text evidence="5">Belongs to the aldehyde dehydrogenase family.</text>
</comment>
<dbReference type="Proteomes" id="UP000220251">
    <property type="component" value="Unassembled WGS sequence"/>
</dbReference>
<dbReference type="PROSITE" id="PS00687">
    <property type="entry name" value="ALDEHYDE_DEHYDR_GLU"/>
    <property type="match status" value="1"/>
</dbReference>
<dbReference type="EMBL" id="CWGJ01000012">
    <property type="protein sequence ID" value="CRX38391.1"/>
    <property type="molecule type" value="Genomic_DNA"/>
</dbReference>
<dbReference type="Gene3D" id="3.40.309.10">
    <property type="entry name" value="Aldehyde Dehydrogenase, Chain A, domain 2"/>
    <property type="match status" value="1"/>
</dbReference>
<dbReference type="InterPro" id="IPR029510">
    <property type="entry name" value="Ald_DH_CS_GLU"/>
</dbReference>
<dbReference type="SUPFAM" id="SSF53720">
    <property type="entry name" value="ALDH-like"/>
    <property type="match status" value="1"/>
</dbReference>
<evidence type="ECO:0000313" key="8">
    <source>
        <dbReference type="Proteomes" id="UP000220251"/>
    </source>
</evidence>
<dbReference type="PROSITE" id="PS00070">
    <property type="entry name" value="ALDEHYDE_DEHYDR_CYS"/>
    <property type="match status" value="1"/>
</dbReference>
<feature type="active site" evidence="4">
    <location>
        <position position="248"/>
    </location>
</feature>
<dbReference type="Gene3D" id="3.40.605.10">
    <property type="entry name" value="Aldehyde Dehydrogenase, Chain A, domain 1"/>
    <property type="match status" value="1"/>
</dbReference>
<reference evidence="8" key="1">
    <citation type="submission" date="2015-06" db="EMBL/GenBank/DDBJ databases">
        <authorList>
            <person name="Bertelli C."/>
        </authorList>
    </citation>
    <scope>NUCLEOTIDE SEQUENCE [LARGE SCALE GENOMIC DNA]</scope>
    <source>
        <strain evidence="8">CRIB-30</strain>
    </source>
</reference>
<keyword evidence="8" id="KW-1185">Reference proteome</keyword>